<comment type="caution">
    <text evidence="8">The sequence shown here is derived from an EMBL/GenBank/DDBJ whole genome shotgun (WGS) entry which is preliminary data.</text>
</comment>
<feature type="region of interest" description="Disordered" evidence="5">
    <location>
        <begin position="32"/>
        <end position="52"/>
    </location>
</feature>
<dbReference type="Gene3D" id="3.40.190.100">
    <property type="entry name" value="Glycine betaine-binding periplasmic protein, domain 2"/>
    <property type="match status" value="1"/>
</dbReference>
<keyword evidence="3" id="KW-1003">Cell membrane</keyword>
<dbReference type="Proteomes" id="UP001596250">
    <property type="component" value="Unassembled WGS sequence"/>
</dbReference>
<evidence type="ECO:0000256" key="5">
    <source>
        <dbReference type="SAM" id="MobiDB-lite"/>
    </source>
</evidence>
<dbReference type="PROSITE" id="PS51257">
    <property type="entry name" value="PROKAR_LIPOPROTEIN"/>
    <property type="match status" value="1"/>
</dbReference>
<reference evidence="9" key="1">
    <citation type="journal article" date="2019" name="Int. J. Syst. Evol. Microbiol.">
        <title>The Global Catalogue of Microorganisms (GCM) 10K type strain sequencing project: providing services to taxonomists for standard genome sequencing and annotation.</title>
        <authorList>
            <consortium name="The Broad Institute Genomics Platform"/>
            <consortium name="The Broad Institute Genome Sequencing Center for Infectious Disease"/>
            <person name="Wu L."/>
            <person name="Ma J."/>
        </authorList>
    </citation>
    <scope>NUCLEOTIDE SEQUENCE [LARGE SCALE GENOMIC DNA]</scope>
    <source>
        <strain evidence="9">CCM 8749</strain>
    </source>
</reference>
<accession>A0ABW1INN7</accession>
<feature type="chain" id="PRO_5046125013" evidence="6">
    <location>
        <begin position="21"/>
        <end position="314"/>
    </location>
</feature>
<evidence type="ECO:0000313" key="8">
    <source>
        <dbReference type="EMBL" id="MFC5986705.1"/>
    </source>
</evidence>
<dbReference type="PANTHER" id="PTHR47737">
    <property type="entry name" value="GLYCINE BETAINE/PROLINE BETAINE TRANSPORT SYSTEM PERMEASE PROTEIN PROW"/>
    <property type="match status" value="1"/>
</dbReference>
<evidence type="ECO:0000259" key="7">
    <source>
        <dbReference type="Pfam" id="PF04069"/>
    </source>
</evidence>
<evidence type="ECO:0000256" key="2">
    <source>
        <dbReference type="ARBA" id="ARBA00022448"/>
    </source>
</evidence>
<dbReference type="RefSeq" id="WP_379894020.1">
    <property type="nucleotide sequence ID" value="NZ_CBCSCT010000079.1"/>
</dbReference>
<dbReference type="PANTHER" id="PTHR47737:SF1">
    <property type="entry name" value="GLYCINE BETAINE_PROLINE BETAINE TRANSPORT SYSTEM PERMEASE PROTEIN PROW"/>
    <property type="match status" value="1"/>
</dbReference>
<keyword evidence="4" id="KW-0472">Membrane</keyword>
<dbReference type="Pfam" id="PF04069">
    <property type="entry name" value="OpuAC"/>
    <property type="match status" value="1"/>
</dbReference>
<evidence type="ECO:0000256" key="6">
    <source>
        <dbReference type="SAM" id="SignalP"/>
    </source>
</evidence>
<keyword evidence="2" id="KW-0813">Transport</keyword>
<feature type="domain" description="ABC-type glycine betaine transport system substrate-binding" evidence="7">
    <location>
        <begin position="57"/>
        <end position="303"/>
    </location>
</feature>
<protein>
    <submittedName>
        <fullName evidence="8">Glycine betaine ABC transporter substrate-binding protein</fullName>
    </submittedName>
</protein>
<evidence type="ECO:0000256" key="3">
    <source>
        <dbReference type="ARBA" id="ARBA00022475"/>
    </source>
</evidence>
<keyword evidence="9" id="KW-1185">Reference proteome</keyword>
<dbReference type="InterPro" id="IPR007210">
    <property type="entry name" value="ABC_Gly_betaine_transp_sub-bd"/>
</dbReference>
<feature type="compositionally biased region" description="Low complexity" evidence="5">
    <location>
        <begin position="32"/>
        <end position="44"/>
    </location>
</feature>
<evidence type="ECO:0000313" key="9">
    <source>
        <dbReference type="Proteomes" id="UP001596250"/>
    </source>
</evidence>
<name>A0ABW1INN7_9BACL</name>
<dbReference type="SUPFAM" id="SSF53850">
    <property type="entry name" value="Periplasmic binding protein-like II"/>
    <property type="match status" value="1"/>
</dbReference>
<dbReference type="Gene3D" id="3.10.105.10">
    <property type="entry name" value="Dipeptide-binding Protein, Domain 3"/>
    <property type="match status" value="2"/>
</dbReference>
<dbReference type="EMBL" id="JBHSQV010000128">
    <property type="protein sequence ID" value="MFC5986705.1"/>
    <property type="molecule type" value="Genomic_DNA"/>
</dbReference>
<sequence length="314" mass="34138">MKKHALKLFTLAMVFTLVLAACGGNNSNNNTANNANNSGSNTATEDNNSAAGSDAGKTIKLAYVAWDSEIASTNVIKTVLETKLDMDVELMQVDAGPMWSGIANGSADAMVAGWLPSTHQSYLDEYKDDVVDLGPNLDGTKTGLVVPTYMDITSIEDLLNSEVGEQVDYTITGIEPGAGIMMATETALTEYGLEDWTLLESSSAAMAKELESAYNDEEPIIVTGWTPHWKFAKFDLKYLEDPKGVYGGAEQIHTVVRKGLEEDLPQAYKVLDQFEWTPADMEAVMIEIFDGATPEDAAANWVEANEDKVNEWLK</sequence>
<keyword evidence="6" id="KW-0732">Signal</keyword>
<evidence type="ECO:0000256" key="1">
    <source>
        <dbReference type="ARBA" id="ARBA00004236"/>
    </source>
</evidence>
<feature type="signal peptide" evidence="6">
    <location>
        <begin position="1"/>
        <end position="20"/>
    </location>
</feature>
<gene>
    <name evidence="8" type="ORF">ACFPXP_09775</name>
</gene>
<proteinExistence type="predicted"/>
<dbReference type="CDD" id="cd13639">
    <property type="entry name" value="PBP2_OpuAC_like"/>
    <property type="match status" value="1"/>
</dbReference>
<organism evidence="8 9">
    <name type="scientific">Marinicrinis lubricantis</name>
    <dbReference type="NCBI Taxonomy" id="2086470"/>
    <lineage>
        <taxon>Bacteria</taxon>
        <taxon>Bacillati</taxon>
        <taxon>Bacillota</taxon>
        <taxon>Bacilli</taxon>
        <taxon>Bacillales</taxon>
        <taxon>Paenibacillaceae</taxon>
    </lineage>
</organism>
<evidence type="ECO:0000256" key="4">
    <source>
        <dbReference type="ARBA" id="ARBA00023136"/>
    </source>
</evidence>
<comment type="subcellular location">
    <subcellularLocation>
        <location evidence="1">Cell membrane</location>
    </subcellularLocation>
</comment>